<evidence type="ECO:0000313" key="2">
    <source>
        <dbReference type="Proteomes" id="UP001500604"/>
    </source>
</evidence>
<dbReference type="Proteomes" id="UP001500604">
    <property type="component" value="Unassembled WGS sequence"/>
</dbReference>
<accession>A0ABP8V4J0</accession>
<protein>
    <recommendedName>
        <fullName evidence="3">PARP catalytic domain-containing protein</fullName>
    </recommendedName>
</protein>
<organism evidence="1 2">
    <name type="scientific">Kistimonas scapharcae</name>
    <dbReference type="NCBI Taxonomy" id="1036133"/>
    <lineage>
        <taxon>Bacteria</taxon>
        <taxon>Pseudomonadati</taxon>
        <taxon>Pseudomonadota</taxon>
        <taxon>Gammaproteobacteria</taxon>
        <taxon>Oceanospirillales</taxon>
        <taxon>Endozoicomonadaceae</taxon>
        <taxon>Kistimonas</taxon>
    </lineage>
</organism>
<sequence length="467" mass="53136">MLLSGYQCETSTAPRIPRRTINDRDVVPEPARRRVQQPRINQDVGVDNRRLTRQVRTEHVIGNTGNRQLNLENFEQKLGHYYIRIPDRKRLEVLTNNNLDLLHNEHFMNAVVLYLACQRVTSGFPDDLCYKAILRGLLDGEKLEAVKRGESLNNAFIPLGFYAAGLREKVNTLDDDTPIDSLPVSEDFSWRVDDHNNSIPNAMCTGDSQAADTSLLSIRSNVAINPLRYMFSHLDDEVVDVIGRVIDKECLAIHGMIYQELFNKDGNQANIFLASRMAVRAEVTKGKVYKLYDPNEYDLSIEEIKEIFENYDFETEQIAREFILNHAGGAVIPEGNRLFYRGGGPHEANRKKVNLLDLNAPFDLETVNQGRITYGTGLYLTQVHREVSYYCDLANNNGEGPIMVCEVKVKPNTVVLDFSSEREGTFAKYLKDYYPDRKTEIINKFKNGDCSFHGAIFVWTSPNAEGI</sequence>
<evidence type="ECO:0000313" key="1">
    <source>
        <dbReference type="EMBL" id="GAA4650464.1"/>
    </source>
</evidence>
<gene>
    <name evidence="1" type="ORF">GCM10023116_27470</name>
</gene>
<reference evidence="2" key="1">
    <citation type="journal article" date="2019" name="Int. J. Syst. Evol. Microbiol.">
        <title>The Global Catalogue of Microorganisms (GCM) 10K type strain sequencing project: providing services to taxonomists for standard genome sequencing and annotation.</title>
        <authorList>
            <consortium name="The Broad Institute Genomics Platform"/>
            <consortium name="The Broad Institute Genome Sequencing Center for Infectious Disease"/>
            <person name="Wu L."/>
            <person name="Ma J."/>
        </authorList>
    </citation>
    <scope>NUCLEOTIDE SEQUENCE [LARGE SCALE GENOMIC DNA]</scope>
    <source>
        <strain evidence="2">JCM 17805</strain>
    </source>
</reference>
<comment type="caution">
    <text evidence="1">The sequence shown here is derived from an EMBL/GenBank/DDBJ whole genome shotgun (WGS) entry which is preliminary data.</text>
</comment>
<name>A0ABP8V4J0_9GAMM</name>
<keyword evidence="2" id="KW-1185">Reference proteome</keyword>
<proteinExistence type="predicted"/>
<evidence type="ECO:0008006" key="3">
    <source>
        <dbReference type="Google" id="ProtNLM"/>
    </source>
</evidence>
<dbReference type="EMBL" id="BAABFL010000398">
    <property type="protein sequence ID" value="GAA4650464.1"/>
    <property type="molecule type" value="Genomic_DNA"/>
</dbReference>